<dbReference type="PANTHER" id="PTHR42792">
    <property type="entry name" value="FLAGELLIN"/>
    <property type="match status" value="1"/>
</dbReference>
<dbReference type="SUPFAM" id="SSF64518">
    <property type="entry name" value="Phase 1 flagellin"/>
    <property type="match status" value="1"/>
</dbReference>
<dbReference type="Gene3D" id="6.10.10.10">
    <property type="entry name" value="Flagellar export chaperone, C-terminal domain"/>
    <property type="match status" value="1"/>
</dbReference>
<dbReference type="InterPro" id="IPR046358">
    <property type="entry name" value="Flagellin_C"/>
</dbReference>
<dbReference type="Pfam" id="PF00700">
    <property type="entry name" value="Flagellin_C"/>
    <property type="match status" value="1"/>
</dbReference>
<proteinExistence type="predicted"/>
<evidence type="ECO:0000256" key="1">
    <source>
        <dbReference type="ARBA" id="ARBA00023143"/>
    </source>
</evidence>
<dbReference type="Pfam" id="PF00669">
    <property type="entry name" value="Flagellin_N"/>
    <property type="match status" value="1"/>
</dbReference>
<sequence length="589" mass="63520">MALRVNSNIAALNALRHLQQTEQELGKNLERLSSGRKINHAADGPASLVISEQMKTQISGLGQAIRNSESSISMIQTTEGALNEVSNILINLRQLAVHAANEGTNDEKMLQADQNEVNNLISTLRNISRNTQFGTKNLLDGSNSATGVAIGNNLEFVFASDEAKSSPSNGFKVDITQVATRPMMIATRRLSLEDVSSSDPNNDFSFVINEGGRTVSVDLKNNNDLRETIEKLATSAIRNGTPEAKIRTERAIQQLIAFEMQRLADEANMDLDIFVYRPADNLGPFLENFDTLNDTLTEIARTLGALEEISDVLGSADEVIVMRHRQFGSEPNFTVSSTLENYFGENIQANEAVFAIPGRDVEGTIGGYPEVDGGGAAMGKGQFLTGAPGAEAEGVTVKYGETTDDVIYEIANRSDNRVSGTFKLEQNNDSLVGEDVDGFVHVSQNSLAFQIGPNQGQLRRISVDSMSPEQLSNGVENDSNFHSLAEIDVLDADAAQDALLLIDQAIDDVSTMRGNLGSFQKNALEANLHGLRVSKENLTASESQLADTDMAQEMSSLVKNQILLASGTAMLAQANQVPQSVIQLLNANG</sequence>
<dbReference type="AlphaFoldDB" id="A0A381NL15"/>
<protein>
    <recommendedName>
        <fullName evidence="5">Flagellin</fullName>
    </recommendedName>
</protein>
<accession>A0A381NL15</accession>
<keyword evidence="1" id="KW-0975">Bacterial flagellum</keyword>
<evidence type="ECO:0008006" key="5">
    <source>
        <dbReference type="Google" id="ProtNLM"/>
    </source>
</evidence>
<dbReference type="InterPro" id="IPR001029">
    <property type="entry name" value="Flagellin_N"/>
</dbReference>
<gene>
    <name evidence="4" type="ORF">METZ01_LOCUS7077</name>
</gene>
<name>A0A381NL15_9ZZZZ</name>
<dbReference type="GO" id="GO:0009288">
    <property type="term" value="C:bacterial-type flagellum"/>
    <property type="evidence" value="ECO:0007669"/>
    <property type="project" value="InterPro"/>
</dbReference>
<feature type="domain" description="Flagellin N-terminal" evidence="2">
    <location>
        <begin position="5"/>
        <end position="143"/>
    </location>
</feature>
<evidence type="ECO:0000259" key="3">
    <source>
        <dbReference type="Pfam" id="PF00700"/>
    </source>
</evidence>
<dbReference type="InterPro" id="IPR001492">
    <property type="entry name" value="Flagellin"/>
</dbReference>
<evidence type="ECO:0000259" key="2">
    <source>
        <dbReference type="Pfam" id="PF00669"/>
    </source>
</evidence>
<dbReference type="GO" id="GO:0005198">
    <property type="term" value="F:structural molecule activity"/>
    <property type="evidence" value="ECO:0007669"/>
    <property type="project" value="InterPro"/>
</dbReference>
<feature type="domain" description="Flagellin C-terminal" evidence="3">
    <location>
        <begin position="501"/>
        <end position="585"/>
    </location>
</feature>
<dbReference type="InterPro" id="IPR042187">
    <property type="entry name" value="Flagellin_C_sub2"/>
</dbReference>
<evidence type="ECO:0000313" key="4">
    <source>
        <dbReference type="EMBL" id="SUZ54223.1"/>
    </source>
</evidence>
<dbReference type="PRINTS" id="PR00207">
    <property type="entry name" value="FLAGELLIN"/>
</dbReference>
<dbReference type="Gene3D" id="1.20.1330.10">
    <property type="entry name" value="f41 fragment of flagellin, N-terminal domain"/>
    <property type="match status" value="2"/>
</dbReference>
<dbReference type="Gene3D" id="3.30.70.2120">
    <property type="match status" value="1"/>
</dbReference>
<reference evidence="4" key="1">
    <citation type="submission" date="2018-05" db="EMBL/GenBank/DDBJ databases">
        <authorList>
            <person name="Lanie J.A."/>
            <person name="Ng W.-L."/>
            <person name="Kazmierczak K.M."/>
            <person name="Andrzejewski T.M."/>
            <person name="Davidsen T.M."/>
            <person name="Wayne K.J."/>
            <person name="Tettelin H."/>
            <person name="Glass J.I."/>
            <person name="Rusch D."/>
            <person name="Podicherti R."/>
            <person name="Tsui H.-C.T."/>
            <person name="Winkler M.E."/>
        </authorList>
    </citation>
    <scope>NUCLEOTIDE SEQUENCE</scope>
</reference>
<dbReference type="PANTHER" id="PTHR42792:SF2">
    <property type="entry name" value="FLAGELLIN"/>
    <property type="match status" value="1"/>
</dbReference>
<dbReference type="EMBL" id="UINC01000376">
    <property type="protein sequence ID" value="SUZ54223.1"/>
    <property type="molecule type" value="Genomic_DNA"/>
</dbReference>
<organism evidence="4">
    <name type="scientific">marine metagenome</name>
    <dbReference type="NCBI Taxonomy" id="408172"/>
    <lineage>
        <taxon>unclassified sequences</taxon>
        <taxon>metagenomes</taxon>
        <taxon>ecological metagenomes</taxon>
    </lineage>
</organism>